<sequence length="91" mass="10158">MEDSHITVKIINKAGNILSETTCEITEKNLTCLITGLKKVQKEVNAHLTGLIDGNDSNQAVETGEEEEESSEDEEDEEEKDQHCVKKLKTK</sequence>
<comment type="caution">
    <text evidence="2">The sequence shown here is derived from an EMBL/GenBank/DDBJ whole genome shotgun (WGS) entry which is preliminary data.</text>
</comment>
<protein>
    <submittedName>
        <fullName evidence="2">Uncharacterized protein</fullName>
    </submittedName>
</protein>
<feature type="region of interest" description="Disordered" evidence="1">
    <location>
        <begin position="49"/>
        <end position="91"/>
    </location>
</feature>
<feature type="compositionally biased region" description="Acidic residues" evidence="1">
    <location>
        <begin position="63"/>
        <end position="79"/>
    </location>
</feature>
<evidence type="ECO:0000256" key="1">
    <source>
        <dbReference type="SAM" id="MobiDB-lite"/>
    </source>
</evidence>
<reference evidence="2" key="1">
    <citation type="submission" date="2013-04" db="EMBL/GenBank/DDBJ databases">
        <authorList>
            <person name="Qu J."/>
            <person name="Murali S.C."/>
            <person name="Bandaranaike D."/>
            <person name="Bellair M."/>
            <person name="Blankenburg K."/>
            <person name="Chao H."/>
            <person name="Dinh H."/>
            <person name="Doddapaneni H."/>
            <person name="Downs B."/>
            <person name="Dugan-Rocha S."/>
            <person name="Elkadiri S."/>
            <person name="Gnanaolivu R.D."/>
            <person name="Hernandez B."/>
            <person name="Javaid M."/>
            <person name="Jayaseelan J.C."/>
            <person name="Lee S."/>
            <person name="Li M."/>
            <person name="Ming W."/>
            <person name="Munidasa M."/>
            <person name="Muniz J."/>
            <person name="Nguyen L."/>
            <person name="Ongeri F."/>
            <person name="Osuji N."/>
            <person name="Pu L.-L."/>
            <person name="Puazo M."/>
            <person name="Qu C."/>
            <person name="Quiroz J."/>
            <person name="Raj R."/>
            <person name="Weissenberger G."/>
            <person name="Xin Y."/>
            <person name="Zou X."/>
            <person name="Han Y."/>
            <person name="Richards S."/>
            <person name="Worley K."/>
            <person name="Muzny D."/>
            <person name="Gibbs R."/>
        </authorList>
    </citation>
    <scope>NUCLEOTIDE SEQUENCE</scope>
    <source>
        <strain evidence="2">Sampled in the wild</strain>
    </source>
</reference>
<accession>A0A8K0K0J4</accession>
<dbReference type="AlphaFoldDB" id="A0A8K0K0J4"/>
<evidence type="ECO:0000313" key="2">
    <source>
        <dbReference type="EMBL" id="KAG8225135.1"/>
    </source>
</evidence>
<organism evidence="2 3">
    <name type="scientific">Ladona fulva</name>
    <name type="common">Scarce chaser dragonfly</name>
    <name type="synonym">Libellula fulva</name>
    <dbReference type="NCBI Taxonomy" id="123851"/>
    <lineage>
        <taxon>Eukaryota</taxon>
        <taxon>Metazoa</taxon>
        <taxon>Ecdysozoa</taxon>
        <taxon>Arthropoda</taxon>
        <taxon>Hexapoda</taxon>
        <taxon>Insecta</taxon>
        <taxon>Pterygota</taxon>
        <taxon>Palaeoptera</taxon>
        <taxon>Odonata</taxon>
        <taxon>Epiprocta</taxon>
        <taxon>Anisoptera</taxon>
        <taxon>Libelluloidea</taxon>
        <taxon>Libellulidae</taxon>
        <taxon>Ladona</taxon>
    </lineage>
</organism>
<reference evidence="2" key="2">
    <citation type="submission" date="2017-10" db="EMBL/GenBank/DDBJ databases">
        <title>Ladona fulva Genome sequencing and assembly.</title>
        <authorList>
            <person name="Murali S."/>
            <person name="Richards S."/>
            <person name="Bandaranaike D."/>
            <person name="Bellair M."/>
            <person name="Blankenburg K."/>
            <person name="Chao H."/>
            <person name="Dinh H."/>
            <person name="Doddapaneni H."/>
            <person name="Dugan-Rocha S."/>
            <person name="Elkadiri S."/>
            <person name="Gnanaolivu R."/>
            <person name="Hernandez B."/>
            <person name="Skinner E."/>
            <person name="Javaid M."/>
            <person name="Lee S."/>
            <person name="Li M."/>
            <person name="Ming W."/>
            <person name="Munidasa M."/>
            <person name="Muniz J."/>
            <person name="Nguyen L."/>
            <person name="Hughes D."/>
            <person name="Osuji N."/>
            <person name="Pu L.-L."/>
            <person name="Puazo M."/>
            <person name="Qu C."/>
            <person name="Quiroz J."/>
            <person name="Raj R."/>
            <person name="Weissenberger G."/>
            <person name="Xin Y."/>
            <person name="Zou X."/>
            <person name="Han Y."/>
            <person name="Worley K."/>
            <person name="Muzny D."/>
            <person name="Gibbs R."/>
        </authorList>
    </citation>
    <scope>NUCLEOTIDE SEQUENCE</scope>
    <source>
        <strain evidence="2">Sampled in the wild</strain>
    </source>
</reference>
<dbReference type="Proteomes" id="UP000792457">
    <property type="component" value="Unassembled WGS sequence"/>
</dbReference>
<keyword evidence="3" id="KW-1185">Reference proteome</keyword>
<dbReference type="EMBL" id="KZ308225">
    <property type="protein sequence ID" value="KAG8225135.1"/>
    <property type="molecule type" value="Genomic_DNA"/>
</dbReference>
<gene>
    <name evidence="2" type="ORF">J437_LFUL006159</name>
</gene>
<evidence type="ECO:0000313" key="3">
    <source>
        <dbReference type="Proteomes" id="UP000792457"/>
    </source>
</evidence>
<name>A0A8K0K0J4_LADFU</name>
<proteinExistence type="predicted"/>